<dbReference type="GO" id="GO:0005634">
    <property type="term" value="C:nucleus"/>
    <property type="evidence" value="ECO:0007669"/>
    <property type="project" value="UniProtKB-SubCell"/>
</dbReference>
<dbReference type="Pfam" id="PF01424">
    <property type="entry name" value="R3H"/>
    <property type="match status" value="1"/>
</dbReference>
<comment type="subcellular location">
    <subcellularLocation>
        <location evidence="2">Cytoplasm</location>
    </subcellularLocation>
    <subcellularLocation>
        <location evidence="1">Nucleus</location>
    </subcellularLocation>
</comment>
<feature type="region of interest" description="Disordered" evidence="9">
    <location>
        <begin position="476"/>
        <end position="495"/>
    </location>
</feature>
<dbReference type="InterPro" id="IPR051189">
    <property type="entry name" value="Splicing_assoc_domain"/>
</dbReference>
<evidence type="ECO:0000313" key="12">
    <source>
        <dbReference type="EMBL" id="GLB44985.1"/>
    </source>
</evidence>
<dbReference type="Proteomes" id="UP001063166">
    <property type="component" value="Unassembled WGS sequence"/>
</dbReference>
<feature type="region of interest" description="Disordered" evidence="9">
    <location>
        <begin position="360"/>
        <end position="407"/>
    </location>
</feature>
<evidence type="ECO:0000256" key="6">
    <source>
        <dbReference type="ARBA" id="ARBA00022664"/>
    </source>
</evidence>
<feature type="region of interest" description="Disordered" evidence="9">
    <location>
        <begin position="235"/>
        <end position="288"/>
    </location>
</feature>
<evidence type="ECO:0000259" key="11">
    <source>
        <dbReference type="PROSITE" id="PS51061"/>
    </source>
</evidence>
<dbReference type="GO" id="GO:0005737">
    <property type="term" value="C:cytoplasm"/>
    <property type="evidence" value="ECO:0007669"/>
    <property type="project" value="UniProtKB-SubCell"/>
</dbReference>
<reference evidence="12" key="1">
    <citation type="submission" date="2022-07" db="EMBL/GenBank/DDBJ databases">
        <title>The genome of Lyophyllum shimeji provides insight into the initial evolution of ectomycorrhizal fungal genome.</title>
        <authorList>
            <person name="Kobayashi Y."/>
            <person name="Shibata T."/>
            <person name="Hirakawa H."/>
            <person name="Shigenobu S."/>
            <person name="Nishiyama T."/>
            <person name="Yamada A."/>
            <person name="Hasebe M."/>
            <person name="Kawaguchi M."/>
        </authorList>
    </citation>
    <scope>NUCLEOTIDE SEQUENCE</scope>
    <source>
        <strain evidence="12">AT787</strain>
    </source>
</reference>
<protein>
    <recommendedName>
        <fullName evidence="4">Protein SQS1</fullName>
    </recommendedName>
</protein>
<gene>
    <name evidence="12" type="primary">SQS1</name>
    <name evidence="12" type="ORF">LshimejAT787_1900630</name>
</gene>
<proteinExistence type="inferred from homology"/>
<feature type="region of interest" description="Disordered" evidence="9">
    <location>
        <begin position="539"/>
        <end position="652"/>
    </location>
</feature>
<feature type="compositionally biased region" description="Acidic residues" evidence="9">
    <location>
        <begin position="541"/>
        <end position="610"/>
    </location>
</feature>
<dbReference type="Pfam" id="PF01585">
    <property type="entry name" value="G-patch"/>
    <property type="match status" value="1"/>
</dbReference>
<evidence type="ECO:0000259" key="10">
    <source>
        <dbReference type="PROSITE" id="PS50174"/>
    </source>
</evidence>
<keyword evidence="8" id="KW-0539">Nucleus</keyword>
<dbReference type="SMART" id="SM00393">
    <property type="entry name" value="R3H"/>
    <property type="match status" value="1"/>
</dbReference>
<dbReference type="OrthoDB" id="21470at2759"/>
<accession>A0A9P3PXR6</accession>
<feature type="compositionally biased region" description="Low complexity" evidence="9">
    <location>
        <begin position="383"/>
        <end position="407"/>
    </location>
</feature>
<comment type="caution">
    <text evidence="12">The sequence shown here is derived from an EMBL/GenBank/DDBJ whole genome shotgun (WGS) entry which is preliminary data.</text>
</comment>
<dbReference type="EMBL" id="BRPK01000019">
    <property type="protein sequence ID" value="GLB44985.1"/>
    <property type="molecule type" value="Genomic_DNA"/>
</dbReference>
<evidence type="ECO:0000256" key="4">
    <source>
        <dbReference type="ARBA" id="ARBA00018964"/>
    </source>
</evidence>
<feature type="domain" description="G-patch" evidence="10">
    <location>
        <begin position="910"/>
        <end position="954"/>
    </location>
</feature>
<dbReference type="InterPro" id="IPR001374">
    <property type="entry name" value="R3H_dom"/>
</dbReference>
<evidence type="ECO:0000256" key="2">
    <source>
        <dbReference type="ARBA" id="ARBA00004496"/>
    </source>
</evidence>
<keyword evidence="13" id="KW-1185">Reference proteome</keyword>
<evidence type="ECO:0000256" key="9">
    <source>
        <dbReference type="SAM" id="MobiDB-lite"/>
    </source>
</evidence>
<dbReference type="GO" id="GO:0003676">
    <property type="term" value="F:nucleic acid binding"/>
    <property type="evidence" value="ECO:0007669"/>
    <property type="project" value="UniProtKB-UniRule"/>
</dbReference>
<dbReference type="PROSITE" id="PS51061">
    <property type="entry name" value="R3H"/>
    <property type="match status" value="1"/>
</dbReference>
<dbReference type="InterPro" id="IPR034082">
    <property type="entry name" value="R3H_G-patch"/>
</dbReference>
<sequence length="954" mass="103788">MGEVFLVAENHQHISGPASRGGRGSGAHIPRGRGRGAFGDDSSLRGRGRGVGDQSPRGRGYGRGKSKLRPDAPLSGLLYQERPLLRPVKFVPSVYTRTLFQEEEEIFQAVVEEIGDEEQKHVPTADRVFRVFSGNIPQVIPSSSDEELEEIDFNDMGKLMEMPARPLEQDVQVVEEKFSGIFLGAGSAPASSSLSPGASAPAMAIDDSTPVITDTISSPTPADRTKSITIHDMTNSNSMSIPEQPIETSQEERGGTMDAGCVSAPDPTEELTEDRPTNPEMPADGSTGFYVDTQPSPVRSLHQGTDLPTPEAPAPAEEFNGFYIDTEPSPVHDPHQGAGPEILQDEEDEVIVYVAPHPRARRATPAATNGPPSLPSTSILRGTTTLPFTSTSTTTTTTGADSAGTPSILSAPTFDSVSFAFTPTPKKPRTVPPRSRGKAALRQRRQEAHAARRRAERSALFGSFGAMMSEARAVAEGRSSSDDEEAVEGGEGLAEGMALDPELEGEEEALRRFVRGMGRAGAGGAYVTMDDIADGEMMRMEDEEDEEDEEDVVSSSGEEDEDETSEDEAEVDAILDAEEEAMIAEQGEVELEEEEEEEESDADVSEDEEDSPGRSFQARLERVRSQNRGRDGQRKAPAKQAAFEDSGSEYDDEMLLKRTWADQDEDFIEEIEMMLEENEGLLFGRDRKARNKLFRAVRDGAFEDLQDFKPARKSKDKYKDIPPELREQWQKDREKKAEHKRLRQLARLEAAADPMARHKGGKKGRKAMLRAAKLDATITVLPNRVIDMTTLVQQIRRFLADIGGPQTMSLPPTDKATRKSVHEMAQAFNLKSVSKGKGDARYTTLAKTTRSGLSVDEKKVARIMRRFGAAGGARAEFTGSKPKGGRGAKPVVPRHKEGEEVGKAAPKIGESNIGFRMLALMGWSEGQRIGVTGGLDAPLTAVIKNTKLGLGATR</sequence>
<dbReference type="Gene3D" id="3.30.1370.50">
    <property type="entry name" value="R3H-like domain"/>
    <property type="match status" value="1"/>
</dbReference>
<dbReference type="SUPFAM" id="SSF82708">
    <property type="entry name" value="R3H domain"/>
    <property type="match status" value="1"/>
</dbReference>
<feature type="compositionally biased region" description="Basic and acidic residues" evidence="9">
    <location>
        <begin position="619"/>
        <end position="634"/>
    </location>
</feature>
<feature type="domain" description="R3H" evidence="11">
    <location>
        <begin position="785"/>
        <end position="849"/>
    </location>
</feature>
<dbReference type="InterPro" id="IPR000467">
    <property type="entry name" value="G_patch_dom"/>
</dbReference>
<dbReference type="PROSITE" id="PS50174">
    <property type="entry name" value="G_PATCH"/>
    <property type="match status" value="1"/>
</dbReference>
<keyword evidence="6" id="KW-0507">mRNA processing</keyword>
<dbReference type="PANTHER" id="PTHR14195">
    <property type="entry name" value="G PATCH DOMAIN CONTAINING PROTEIN 2"/>
    <property type="match status" value="1"/>
</dbReference>
<organism evidence="12 13">
    <name type="scientific">Lyophyllum shimeji</name>
    <name type="common">Hon-shimeji</name>
    <name type="synonym">Tricholoma shimeji</name>
    <dbReference type="NCBI Taxonomy" id="47721"/>
    <lineage>
        <taxon>Eukaryota</taxon>
        <taxon>Fungi</taxon>
        <taxon>Dikarya</taxon>
        <taxon>Basidiomycota</taxon>
        <taxon>Agaricomycotina</taxon>
        <taxon>Agaricomycetes</taxon>
        <taxon>Agaricomycetidae</taxon>
        <taxon>Agaricales</taxon>
        <taxon>Tricholomatineae</taxon>
        <taxon>Lyophyllaceae</taxon>
        <taxon>Lyophyllum</taxon>
    </lineage>
</organism>
<keyword evidence="7" id="KW-0508">mRNA splicing</keyword>
<evidence type="ECO:0000256" key="5">
    <source>
        <dbReference type="ARBA" id="ARBA00022490"/>
    </source>
</evidence>
<dbReference type="CDD" id="cd02646">
    <property type="entry name" value="R3H_G-patch"/>
    <property type="match status" value="1"/>
</dbReference>
<feature type="region of interest" description="Disordered" evidence="9">
    <location>
        <begin position="9"/>
        <end position="69"/>
    </location>
</feature>
<evidence type="ECO:0000313" key="13">
    <source>
        <dbReference type="Proteomes" id="UP001063166"/>
    </source>
</evidence>
<evidence type="ECO:0000256" key="1">
    <source>
        <dbReference type="ARBA" id="ARBA00004123"/>
    </source>
</evidence>
<dbReference type="SMART" id="SM00443">
    <property type="entry name" value="G_patch"/>
    <property type="match status" value="1"/>
</dbReference>
<feature type="region of interest" description="Disordered" evidence="9">
    <location>
        <begin position="420"/>
        <end position="456"/>
    </location>
</feature>
<comment type="similarity">
    <text evidence="3">Belongs to the SQS1 family.</text>
</comment>
<keyword evidence="5" id="KW-0963">Cytoplasm</keyword>
<evidence type="ECO:0000256" key="7">
    <source>
        <dbReference type="ARBA" id="ARBA00023187"/>
    </source>
</evidence>
<feature type="region of interest" description="Disordered" evidence="9">
    <location>
        <begin position="874"/>
        <end position="901"/>
    </location>
</feature>
<dbReference type="InterPro" id="IPR036867">
    <property type="entry name" value="R3H_dom_sf"/>
</dbReference>
<dbReference type="GO" id="GO:0006397">
    <property type="term" value="P:mRNA processing"/>
    <property type="evidence" value="ECO:0007669"/>
    <property type="project" value="UniProtKB-KW"/>
</dbReference>
<evidence type="ECO:0000256" key="3">
    <source>
        <dbReference type="ARBA" id="ARBA00010306"/>
    </source>
</evidence>
<dbReference type="AlphaFoldDB" id="A0A9P3PXR6"/>
<evidence type="ECO:0000256" key="8">
    <source>
        <dbReference type="ARBA" id="ARBA00023242"/>
    </source>
</evidence>
<dbReference type="GO" id="GO:0008380">
    <property type="term" value="P:RNA splicing"/>
    <property type="evidence" value="ECO:0007669"/>
    <property type="project" value="UniProtKB-KW"/>
</dbReference>
<name>A0A9P3PXR6_LYOSH</name>